<organism evidence="10 11">
    <name type="scientific">Orbilia brochopaga</name>
    <dbReference type="NCBI Taxonomy" id="3140254"/>
    <lineage>
        <taxon>Eukaryota</taxon>
        <taxon>Fungi</taxon>
        <taxon>Dikarya</taxon>
        <taxon>Ascomycota</taxon>
        <taxon>Pezizomycotina</taxon>
        <taxon>Orbiliomycetes</taxon>
        <taxon>Orbiliales</taxon>
        <taxon>Orbiliaceae</taxon>
        <taxon>Orbilia</taxon>
    </lineage>
</organism>
<comment type="caution">
    <text evidence="10">The sequence shown here is derived from an EMBL/GenBank/DDBJ whole genome shotgun (WGS) entry which is preliminary data.</text>
</comment>
<keyword evidence="5 7" id="KW-0067">ATP-binding</keyword>
<keyword evidence="11" id="KW-1185">Reference proteome</keyword>
<dbReference type="PROSITE" id="PS00916">
    <property type="entry name" value="PI3_4_KINASE_2"/>
    <property type="match status" value="1"/>
</dbReference>
<dbReference type="GO" id="GO:0005886">
    <property type="term" value="C:plasma membrane"/>
    <property type="evidence" value="ECO:0007669"/>
    <property type="project" value="UniProtKB-SubCell"/>
</dbReference>
<feature type="compositionally biased region" description="Gly residues" evidence="8">
    <location>
        <begin position="411"/>
        <end position="423"/>
    </location>
</feature>
<evidence type="ECO:0000313" key="11">
    <source>
        <dbReference type="Proteomes" id="UP001375240"/>
    </source>
</evidence>
<evidence type="ECO:0000256" key="8">
    <source>
        <dbReference type="SAM" id="MobiDB-lite"/>
    </source>
</evidence>
<evidence type="ECO:0000256" key="5">
    <source>
        <dbReference type="ARBA" id="ARBA00022840"/>
    </source>
</evidence>
<comment type="similarity">
    <text evidence="7">Belongs to the PI3/PI4-kinase family.</text>
</comment>
<protein>
    <recommendedName>
        <fullName evidence="7">Phosphatidylinositol 4-kinase</fullName>
        <ecNumber evidence="7">2.7.1.67</ecNumber>
    </recommendedName>
</protein>
<dbReference type="GO" id="GO:0005802">
    <property type="term" value="C:trans-Golgi network"/>
    <property type="evidence" value="ECO:0007669"/>
    <property type="project" value="TreeGrafter"/>
</dbReference>
<evidence type="ECO:0000256" key="4">
    <source>
        <dbReference type="ARBA" id="ARBA00022777"/>
    </source>
</evidence>
<dbReference type="InterPro" id="IPR000403">
    <property type="entry name" value="PI3/4_kinase_cat_dom"/>
</dbReference>
<comment type="cofactor">
    <cofactor evidence="7">
        <name>Mg(2+)</name>
        <dbReference type="ChEBI" id="CHEBI:18420"/>
    </cofactor>
    <cofactor evidence="7">
        <name>Mn(2+)</name>
        <dbReference type="ChEBI" id="CHEBI:29035"/>
    </cofactor>
</comment>
<gene>
    <name evidence="10" type="primary">LSB6</name>
    <name evidence="10" type="ORF">TWF696_006870</name>
</gene>
<keyword evidence="2 7" id="KW-0808">Transferase</keyword>
<feature type="region of interest" description="Disordered" evidence="8">
    <location>
        <begin position="1"/>
        <end position="77"/>
    </location>
</feature>
<dbReference type="GO" id="GO:0007032">
    <property type="term" value="P:endosome organization"/>
    <property type="evidence" value="ECO:0007669"/>
    <property type="project" value="TreeGrafter"/>
</dbReference>
<dbReference type="AlphaFoldDB" id="A0AAV9UQW6"/>
<dbReference type="GO" id="GO:0000329">
    <property type="term" value="C:fungal-type vacuole membrane"/>
    <property type="evidence" value="ECO:0007669"/>
    <property type="project" value="TreeGrafter"/>
</dbReference>
<keyword evidence="3 7" id="KW-0547">Nucleotide-binding</keyword>
<name>A0AAV9UQW6_9PEZI</name>
<dbReference type="InterPro" id="IPR018936">
    <property type="entry name" value="PI3/4_kinase_CS"/>
</dbReference>
<accession>A0AAV9UQW6</accession>
<dbReference type="PANTHER" id="PTHR12865:SF1">
    <property type="entry name" value="PHOSPHATIDYLINOSITOL 4-KINASE TYPE 2"/>
    <property type="match status" value="1"/>
</dbReference>
<comment type="subcellular location">
    <subcellularLocation>
        <location evidence="7">Cell membrane</location>
        <topology evidence="7">Peripheral membrane protein</topology>
    </subcellularLocation>
    <subcellularLocation>
        <location evidence="7">Vacuole membrane</location>
        <topology evidence="7">Peripheral membrane protein</topology>
    </subcellularLocation>
</comment>
<comment type="catalytic activity">
    <reaction evidence="7">
        <text>a 1,2-diacyl-sn-glycero-3-phospho-(1D-myo-inositol) + ATP = a 1,2-diacyl-sn-glycero-3-phospho-(1D-myo-inositol 4-phosphate) + ADP + H(+)</text>
        <dbReference type="Rhea" id="RHEA:19877"/>
        <dbReference type="ChEBI" id="CHEBI:15378"/>
        <dbReference type="ChEBI" id="CHEBI:30616"/>
        <dbReference type="ChEBI" id="CHEBI:57880"/>
        <dbReference type="ChEBI" id="CHEBI:58178"/>
        <dbReference type="ChEBI" id="CHEBI:456216"/>
        <dbReference type="EC" id="2.7.1.67"/>
    </reaction>
</comment>
<dbReference type="GO" id="GO:0005524">
    <property type="term" value="F:ATP binding"/>
    <property type="evidence" value="ECO:0007669"/>
    <property type="project" value="UniProtKB-UniRule"/>
</dbReference>
<evidence type="ECO:0000313" key="10">
    <source>
        <dbReference type="EMBL" id="KAK6346759.1"/>
    </source>
</evidence>
<keyword evidence="4 7" id="KW-0418">Kinase</keyword>
<feature type="compositionally biased region" description="Polar residues" evidence="8">
    <location>
        <begin position="450"/>
        <end position="466"/>
    </location>
</feature>
<evidence type="ECO:0000256" key="6">
    <source>
        <dbReference type="ARBA" id="ARBA00023136"/>
    </source>
</evidence>
<dbReference type="EMBL" id="JAVHNQ010000005">
    <property type="protein sequence ID" value="KAK6346759.1"/>
    <property type="molecule type" value="Genomic_DNA"/>
</dbReference>
<feature type="region of interest" description="Disordered" evidence="8">
    <location>
        <begin position="405"/>
        <end position="469"/>
    </location>
</feature>
<evidence type="ECO:0000256" key="3">
    <source>
        <dbReference type="ARBA" id="ARBA00022741"/>
    </source>
</evidence>
<feature type="region of interest" description="Disordered" evidence="8">
    <location>
        <begin position="732"/>
        <end position="751"/>
    </location>
</feature>
<dbReference type="PANTHER" id="PTHR12865">
    <property type="entry name" value="PHOSPHATIDYLINOSITOL 4-KINASE TYPE-II"/>
    <property type="match status" value="1"/>
</dbReference>
<dbReference type="EC" id="2.7.1.67" evidence="7"/>
<dbReference type="GO" id="GO:0007030">
    <property type="term" value="P:Golgi organization"/>
    <property type="evidence" value="ECO:0007669"/>
    <property type="project" value="TreeGrafter"/>
</dbReference>
<proteinExistence type="inferred from homology"/>
<keyword evidence="6" id="KW-0472">Membrane</keyword>
<evidence type="ECO:0000256" key="2">
    <source>
        <dbReference type="ARBA" id="ARBA00022679"/>
    </source>
</evidence>
<feature type="region of interest" description="Disordered" evidence="8">
    <location>
        <begin position="671"/>
        <end position="701"/>
    </location>
</feature>
<evidence type="ECO:0000256" key="7">
    <source>
        <dbReference type="RuleBase" id="RU367084"/>
    </source>
</evidence>
<keyword evidence="1 7" id="KW-1003">Cell membrane</keyword>
<dbReference type="GO" id="GO:0046854">
    <property type="term" value="P:phosphatidylinositol phosphate biosynthetic process"/>
    <property type="evidence" value="ECO:0007669"/>
    <property type="project" value="UniProtKB-UniRule"/>
</dbReference>
<reference evidence="10 11" key="1">
    <citation type="submission" date="2019-10" db="EMBL/GenBank/DDBJ databases">
        <authorList>
            <person name="Palmer J.M."/>
        </authorList>
    </citation>
    <scope>NUCLEOTIDE SEQUENCE [LARGE SCALE GENOMIC DNA]</scope>
    <source>
        <strain evidence="10 11">TWF696</strain>
    </source>
</reference>
<dbReference type="GO" id="GO:0004430">
    <property type="term" value="F:1-phosphatidylinositol 4-kinase activity"/>
    <property type="evidence" value="ECO:0007669"/>
    <property type="project" value="UniProtKB-UniRule"/>
</dbReference>
<dbReference type="InterPro" id="IPR039756">
    <property type="entry name" value="Lsb6/PI4K2"/>
</dbReference>
<dbReference type="GO" id="GO:0005768">
    <property type="term" value="C:endosome"/>
    <property type="evidence" value="ECO:0007669"/>
    <property type="project" value="UniProtKB-UniRule"/>
</dbReference>
<evidence type="ECO:0000259" key="9">
    <source>
        <dbReference type="PROSITE" id="PS50290"/>
    </source>
</evidence>
<dbReference type="Proteomes" id="UP001375240">
    <property type="component" value="Unassembled WGS sequence"/>
</dbReference>
<sequence length="801" mass="89218">MPRPAKSGYARLAQDDWLHDSDSDEDPSADISTYRDGLSRSKRTVSIQPDPTAIHRPTLSPTHTHSFSGRPRRDSSGVDIKAINNRLEKWAEEIASKFKRKGKSKRVNGEKRLEIYYSVFVPPEGMKALTPEYTGYPEPVYSRREFEDVVDSVKYAIGRGVHPKLISQGSSGSYFAKNSSGKTVGVFKPKDEEPYGNLNPKWTKWLHRNLFPCFFGRSCLIPNLSYVSEAAASYLDRQLRTFIVPYTDLVWLSSKSFHYDFWDRRAFYRKGKPFPEKVGSFQVFLNGYKDATTFLKEHPWPDRYNSSFQTEGMNRRRTGWTSSCRTSGDEEDYIDEEAALEDVADPDEAESRRYFWTDTLRQSFREELEKMILLDYLMRNTDRGADNWMIKIDRQAGQASFVSSPMRLPADGGGGGGGGGDIGSGLQTLEEESHTHLKTPSPSPGYRSQKPMTLTSRSGTPLSTTGAPPETVHIGAIDNSLAFPWKHPDQWRSFPYGWLFLPVSLVGQPFSQKTRDHFLPLLTSTKWWEETQMGLKEIFKLDADFKERMWAKQLAVLKGQAFNIVETLKSPDQGPLELTRRTRVHVWDDEMDIPVAVPLTVPSSEARLRNHAEMNGEVDIGAGAASAPAPYTSLNLLGSPTSEMPRAGRFGVRASSDSQRSMDMKTLEDPLISPTEEAPPRPQFGRGGVRKKGKGTSAANGVAEEGTVSLDGRSQSSWSRALGMKGTASAAAVNGANGGRRGYSSVSTNGSSRRASIFGAYDVEEGDLGFSAAEGLESSHRKVIVERLEAVKSKPPVFTWC</sequence>
<feature type="domain" description="PI3K/PI4K catalytic" evidence="9">
    <location>
        <begin position="160"/>
        <end position="587"/>
    </location>
</feature>
<dbReference type="PROSITE" id="PS50290">
    <property type="entry name" value="PI3_4_KINASE_3"/>
    <property type="match status" value="1"/>
</dbReference>
<dbReference type="Pfam" id="PF00454">
    <property type="entry name" value="PI3_PI4_kinase"/>
    <property type="match status" value="1"/>
</dbReference>
<evidence type="ECO:0000256" key="1">
    <source>
        <dbReference type="ARBA" id="ARBA00022475"/>
    </source>
</evidence>